<evidence type="ECO:0000313" key="3">
    <source>
        <dbReference type="Proteomes" id="UP001147747"/>
    </source>
</evidence>
<evidence type="ECO:0000256" key="1">
    <source>
        <dbReference type="PIRSR" id="PIRSR016184-1"/>
    </source>
</evidence>
<keyword evidence="3" id="KW-1185">Reference proteome</keyword>
<dbReference type="AlphaFoldDB" id="A0A9W9WCD5"/>
<accession>A0A9W9WCD5</accession>
<dbReference type="PIRSF" id="PIRSF016184">
    <property type="entry name" value="PhzC_PhzF"/>
    <property type="match status" value="1"/>
</dbReference>
<reference evidence="2" key="1">
    <citation type="submission" date="2022-12" db="EMBL/GenBank/DDBJ databases">
        <authorList>
            <person name="Petersen C."/>
        </authorList>
    </citation>
    <scope>NUCLEOTIDE SEQUENCE</scope>
    <source>
        <strain evidence="2">IBT 29677</strain>
    </source>
</reference>
<dbReference type="EMBL" id="JAPZBU010000001">
    <property type="protein sequence ID" value="KAJ5414925.1"/>
    <property type="molecule type" value="Genomic_DNA"/>
</dbReference>
<dbReference type="Proteomes" id="UP001147747">
    <property type="component" value="Unassembled WGS sequence"/>
</dbReference>
<proteinExistence type="predicted"/>
<dbReference type="InterPro" id="IPR003719">
    <property type="entry name" value="Phenazine_PhzF-like"/>
</dbReference>
<protein>
    <recommendedName>
        <fullName evidence="4">Phenazine biosynthesis-like protein</fullName>
    </recommendedName>
</protein>
<dbReference type="GO" id="GO:0005737">
    <property type="term" value="C:cytoplasm"/>
    <property type="evidence" value="ECO:0007669"/>
    <property type="project" value="TreeGrafter"/>
</dbReference>
<dbReference type="GO" id="GO:0016853">
    <property type="term" value="F:isomerase activity"/>
    <property type="evidence" value="ECO:0007669"/>
    <property type="project" value="TreeGrafter"/>
</dbReference>
<feature type="active site" evidence="1">
    <location>
        <position position="52"/>
    </location>
</feature>
<comment type="caution">
    <text evidence="2">The sequence shown here is derived from an EMBL/GenBank/DDBJ whole genome shotgun (WGS) entry which is preliminary data.</text>
</comment>
<dbReference type="GeneID" id="81363650"/>
<evidence type="ECO:0000313" key="2">
    <source>
        <dbReference type="EMBL" id="KAJ5414925.1"/>
    </source>
</evidence>
<dbReference type="Gene3D" id="3.10.310.10">
    <property type="entry name" value="Diaminopimelate Epimerase, Chain A, domain 1"/>
    <property type="match status" value="2"/>
</dbReference>
<organism evidence="2 3">
    <name type="scientific">Penicillium cosmopolitanum</name>
    <dbReference type="NCBI Taxonomy" id="1131564"/>
    <lineage>
        <taxon>Eukaryota</taxon>
        <taxon>Fungi</taxon>
        <taxon>Dikarya</taxon>
        <taxon>Ascomycota</taxon>
        <taxon>Pezizomycotina</taxon>
        <taxon>Eurotiomycetes</taxon>
        <taxon>Eurotiomycetidae</taxon>
        <taxon>Eurotiales</taxon>
        <taxon>Aspergillaceae</taxon>
        <taxon>Penicillium</taxon>
    </lineage>
</organism>
<dbReference type="PANTHER" id="PTHR13774:SF32">
    <property type="entry name" value="ANTISENSE-ENHANCING SEQUENCE 1"/>
    <property type="match status" value="1"/>
</dbReference>
<evidence type="ECO:0008006" key="4">
    <source>
        <dbReference type="Google" id="ProtNLM"/>
    </source>
</evidence>
<sequence>MALSLDYVTLDVFTSNVFGGNPLAVVFLPDHSSEPVTRDQMQAIAREFNYSETIFVYPVSLMAPTKRRIDIFMTTKELPFAGHPTIGAASWLLRLSPCREDQSEFEALTTKAGAISSVRASTTTSYLGPFLQSNDSGNIGFPVFSVVRGMTVILVELPSTNALAAVDMPIGGEMIKLSSALNGGYLDAGWDGEGLINLYFYVRDVPDGGRTVLRTRMLLGNFEDPATGSSATGLAAYLSLVSQQPEDKIVFDYDIVQGIEMGRRSDIGVHIVLCDDKKGIEKVKLIGSAVQVSSGQIRLN</sequence>
<dbReference type="Pfam" id="PF02567">
    <property type="entry name" value="PhzC-PhzF"/>
    <property type="match status" value="2"/>
</dbReference>
<dbReference type="NCBIfam" id="TIGR00654">
    <property type="entry name" value="PhzF_family"/>
    <property type="match status" value="1"/>
</dbReference>
<gene>
    <name evidence="2" type="ORF">N7509_000023</name>
</gene>
<dbReference type="OrthoDB" id="75169at2759"/>
<dbReference type="PANTHER" id="PTHR13774">
    <property type="entry name" value="PHENAZINE BIOSYNTHESIS PROTEIN"/>
    <property type="match status" value="1"/>
</dbReference>
<reference evidence="2" key="2">
    <citation type="journal article" date="2023" name="IMA Fungus">
        <title>Comparative genomic study of the Penicillium genus elucidates a diverse pangenome and 15 lateral gene transfer events.</title>
        <authorList>
            <person name="Petersen C."/>
            <person name="Sorensen T."/>
            <person name="Nielsen M.R."/>
            <person name="Sondergaard T.E."/>
            <person name="Sorensen J.L."/>
            <person name="Fitzpatrick D.A."/>
            <person name="Frisvad J.C."/>
            <person name="Nielsen K.L."/>
        </authorList>
    </citation>
    <scope>NUCLEOTIDE SEQUENCE</scope>
    <source>
        <strain evidence="2">IBT 29677</strain>
    </source>
</reference>
<dbReference type="RefSeq" id="XP_056494771.1">
    <property type="nucleotide sequence ID" value="XM_056624670.1"/>
</dbReference>
<dbReference type="SUPFAM" id="SSF54506">
    <property type="entry name" value="Diaminopimelate epimerase-like"/>
    <property type="match status" value="1"/>
</dbReference>
<name>A0A9W9WCD5_9EURO</name>